<keyword evidence="5" id="KW-1185">Reference proteome</keyword>
<evidence type="ECO:0000313" key="5">
    <source>
        <dbReference type="Proteomes" id="UP000636709"/>
    </source>
</evidence>
<feature type="compositionally biased region" description="Acidic residues" evidence="1">
    <location>
        <begin position="509"/>
        <end position="519"/>
    </location>
</feature>
<feature type="region of interest" description="Disordered" evidence="1">
    <location>
        <begin position="170"/>
        <end position="199"/>
    </location>
</feature>
<dbReference type="Pfam" id="PF22910">
    <property type="entry name" value="EDR4-like_1st"/>
    <property type="match status" value="1"/>
</dbReference>
<proteinExistence type="predicted"/>
<feature type="region of interest" description="Disordered" evidence="1">
    <location>
        <begin position="702"/>
        <end position="738"/>
    </location>
</feature>
<feature type="region of interest" description="Disordered" evidence="1">
    <location>
        <begin position="46"/>
        <end position="69"/>
    </location>
</feature>
<feature type="compositionally biased region" description="Polar residues" evidence="1">
    <location>
        <begin position="702"/>
        <end position="715"/>
    </location>
</feature>
<dbReference type="Proteomes" id="UP000636709">
    <property type="component" value="Unassembled WGS sequence"/>
</dbReference>
<name>A0A835ER00_9POAL</name>
<feature type="domain" description="Probable zinc-ribbon" evidence="2">
    <location>
        <begin position="879"/>
        <end position="921"/>
    </location>
</feature>
<dbReference type="GO" id="GO:1900150">
    <property type="term" value="P:regulation of defense response to fungus"/>
    <property type="evidence" value="ECO:0007669"/>
    <property type="project" value="InterPro"/>
</dbReference>
<dbReference type="OrthoDB" id="638006at2759"/>
<dbReference type="PANTHER" id="PTHR31105:SF38">
    <property type="entry name" value="PROTEIN ENHANCED DISEASE RESISTANCE 4"/>
    <property type="match status" value="1"/>
</dbReference>
<evidence type="ECO:0000313" key="4">
    <source>
        <dbReference type="EMBL" id="KAF8706996.1"/>
    </source>
</evidence>
<evidence type="ECO:0000259" key="3">
    <source>
        <dbReference type="Pfam" id="PF22910"/>
    </source>
</evidence>
<feature type="domain" description="Enhanced disease resistance 4-like N-terminal" evidence="3">
    <location>
        <begin position="6"/>
        <end position="38"/>
    </location>
</feature>
<evidence type="ECO:0000259" key="2">
    <source>
        <dbReference type="Pfam" id="PF11331"/>
    </source>
</evidence>
<organism evidence="4 5">
    <name type="scientific">Digitaria exilis</name>
    <dbReference type="NCBI Taxonomy" id="1010633"/>
    <lineage>
        <taxon>Eukaryota</taxon>
        <taxon>Viridiplantae</taxon>
        <taxon>Streptophyta</taxon>
        <taxon>Embryophyta</taxon>
        <taxon>Tracheophyta</taxon>
        <taxon>Spermatophyta</taxon>
        <taxon>Magnoliopsida</taxon>
        <taxon>Liliopsida</taxon>
        <taxon>Poales</taxon>
        <taxon>Poaceae</taxon>
        <taxon>PACMAD clade</taxon>
        <taxon>Panicoideae</taxon>
        <taxon>Panicodae</taxon>
        <taxon>Paniceae</taxon>
        <taxon>Anthephorinae</taxon>
        <taxon>Digitaria</taxon>
    </lineage>
</organism>
<feature type="compositionally biased region" description="Polar residues" evidence="1">
    <location>
        <begin position="49"/>
        <end position="69"/>
    </location>
</feature>
<sequence>MEAHNLRFVRCPKCHQLLVEYPSIPVYKCGGCSTVLRAKHRAVPVAQAGSGSEDNNSFPSSLKGSPQSSKLICSDEQKAVSFIDQPREVMAHGSISSTINNINSIEGTTQERTMYTTESVTHAEHPNEETHCLIDVNIQNSEVTVKESHEKNTRADSSSILTEKVDNVDTSENAHGGKVDNFGTNDVNTPYEKTGVHREERRHTYEGMYVESHKALIEELERSLSFSSDDDYFSDEAENSDLSDALCNQMGSRRFMLGSKMHDASRNDPHGRLIEELEISLEQHALVADRVHRNVHNMDPQTLGAPREESLLSCDNGHLKSEKNYHQENRLLGNDNQGMEYNEDDNKTSSYVHEGEHIVISSEENPERIHDKEHSKDRQSPDMESAYPYEESTSLVDDGSIKIKESFQRNDLMANITQEMEEVCTEDDRMTNCAQWNDNPVLADEDIAEGVSGNRDLMAGVTQEMEEGCMENDNMANCVNVNDNLVLADENIAEKVHGKEEQTAAGTQEMEEGCTEDDNMTNHVHVSGSVVLADDDIAERVDGNEEASGSTGQNEESCMENEKLNLVADEDIAKNIHENEQGKDWQSLEAESAHLYEEAISSFSGRHIKPKQSFQQDEPISDGSKEKEEAYMKDGNMTNYVQENSVALGRFSSLPNKRIQCKLASFNKNKEQMPYQYQGNQFCQRRSLDSEDFNSIQNIMESQMDGTPSSRSSGSPAHGDLVHRTSNKFNSHIRHDRLKKMDELRDQLSRLSSQKGSERSYQKKSLEYQQQSNSYNVEGHLRNVNGHPLPSSCALESYYSHGRPRYQPLHPLSPNHTYTHFHFGHAQTHLPHNYDPWEFNSYYQSSYAESTILDHESLRSSYKEQKRVVRKHILRPLSGASPFTMCNNCFNLVHMPSDIYISKAKVGKMQCGKCSKVLALSFPALCNATANISKVVTQEPYNIDDSTITKNEDIASYYAECLTGGPVSISEDYGASYTRGLPPQAGSSLAATQSTAKKVSDSALHRLMGYDSASQLLRHNRVFEDGYESFESMVPVSSRVSRRKNM</sequence>
<dbReference type="Pfam" id="PF11331">
    <property type="entry name" value="Zn_ribbon_12"/>
    <property type="match status" value="1"/>
</dbReference>
<evidence type="ECO:0008006" key="6">
    <source>
        <dbReference type="Google" id="ProtNLM"/>
    </source>
</evidence>
<evidence type="ECO:0000256" key="1">
    <source>
        <dbReference type="SAM" id="MobiDB-lite"/>
    </source>
</evidence>
<gene>
    <name evidence="4" type="ORF">HU200_030523</name>
</gene>
<dbReference type="PANTHER" id="PTHR31105">
    <property type="entry name" value="EXTRA-LARGE G-PROTEIN-LIKE"/>
    <property type="match status" value="1"/>
</dbReference>
<reference evidence="4" key="1">
    <citation type="submission" date="2020-07" db="EMBL/GenBank/DDBJ databases">
        <title>Genome sequence and genetic diversity analysis of an under-domesticated orphan crop, white fonio (Digitaria exilis).</title>
        <authorList>
            <person name="Bennetzen J.L."/>
            <person name="Chen S."/>
            <person name="Ma X."/>
            <person name="Wang X."/>
            <person name="Yssel A.E.J."/>
            <person name="Chaluvadi S.R."/>
            <person name="Johnson M."/>
            <person name="Gangashetty P."/>
            <person name="Hamidou F."/>
            <person name="Sanogo M.D."/>
            <person name="Zwaenepoel A."/>
            <person name="Wallace J."/>
            <person name="Van De Peer Y."/>
            <person name="Van Deynze A."/>
        </authorList>
    </citation>
    <scope>NUCLEOTIDE SEQUENCE</scope>
    <source>
        <tissue evidence="4">Leaves</tissue>
    </source>
</reference>
<protein>
    <recommendedName>
        <fullName evidence="6">Zinc-ribbon domain-containing protein</fullName>
    </recommendedName>
</protein>
<dbReference type="EMBL" id="JACEFO010001764">
    <property type="protein sequence ID" value="KAF8706996.1"/>
    <property type="molecule type" value="Genomic_DNA"/>
</dbReference>
<accession>A0A835ER00</accession>
<comment type="caution">
    <text evidence="4">The sequence shown here is derived from an EMBL/GenBank/DDBJ whole genome shotgun (WGS) entry which is preliminary data.</text>
</comment>
<dbReference type="AlphaFoldDB" id="A0A835ER00"/>
<feature type="region of interest" description="Disordered" evidence="1">
    <location>
        <begin position="360"/>
        <end position="394"/>
    </location>
</feature>
<dbReference type="InterPro" id="IPR055126">
    <property type="entry name" value="EDR4-like_N"/>
</dbReference>
<dbReference type="InterPro" id="IPR040244">
    <property type="entry name" value="EDR4-like"/>
</dbReference>
<dbReference type="InterPro" id="IPR021480">
    <property type="entry name" value="Zinc_ribbon_12"/>
</dbReference>
<feature type="region of interest" description="Disordered" evidence="1">
    <location>
        <begin position="500"/>
        <end position="521"/>
    </location>
</feature>
<feature type="compositionally biased region" description="Basic and acidic residues" evidence="1">
    <location>
        <begin position="365"/>
        <end position="381"/>
    </location>
</feature>